<dbReference type="EMBL" id="CP058649">
    <property type="protein sequence ID" value="QUI21589.1"/>
    <property type="molecule type" value="Genomic_DNA"/>
</dbReference>
<dbReference type="Gene3D" id="1.10.357.10">
    <property type="entry name" value="Tetracycline Repressor, domain 2"/>
    <property type="match status" value="1"/>
</dbReference>
<evidence type="ECO:0000313" key="6">
    <source>
        <dbReference type="EMBL" id="QUI21589.1"/>
    </source>
</evidence>
<dbReference type="SUPFAM" id="SSF46689">
    <property type="entry name" value="Homeodomain-like"/>
    <property type="match status" value="1"/>
</dbReference>
<gene>
    <name evidence="6" type="ORF">HZI73_04465</name>
</gene>
<dbReference type="Gene3D" id="1.10.10.60">
    <property type="entry name" value="Homeodomain-like"/>
    <property type="match status" value="1"/>
</dbReference>
<dbReference type="InterPro" id="IPR009057">
    <property type="entry name" value="Homeodomain-like_sf"/>
</dbReference>
<evidence type="ECO:0000256" key="2">
    <source>
        <dbReference type="ARBA" id="ARBA00023125"/>
    </source>
</evidence>
<keyword evidence="7" id="KW-1185">Reference proteome</keyword>
<name>A0A8J8MHA8_9FIRM</name>
<feature type="domain" description="HTH tetR-type" evidence="5">
    <location>
        <begin position="10"/>
        <end position="70"/>
    </location>
</feature>
<evidence type="ECO:0000256" key="3">
    <source>
        <dbReference type="ARBA" id="ARBA00023163"/>
    </source>
</evidence>
<dbReference type="SUPFAM" id="SSF48498">
    <property type="entry name" value="Tetracyclin repressor-like, C-terminal domain"/>
    <property type="match status" value="1"/>
</dbReference>
<dbReference type="InterPro" id="IPR001647">
    <property type="entry name" value="HTH_TetR"/>
</dbReference>
<dbReference type="PRINTS" id="PR00455">
    <property type="entry name" value="HTHTETR"/>
</dbReference>
<evidence type="ECO:0000256" key="1">
    <source>
        <dbReference type="ARBA" id="ARBA00023015"/>
    </source>
</evidence>
<evidence type="ECO:0000313" key="7">
    <source>
        <dbReference type="Proteomes" id="UP000683246"/>
    </source>
</evidence>
<evidence type="ECO:0000256" key="4">
    <source>
        <dbReference type="PROSITE-ProRule" id="PRU00335"/>
    </source>
</evidence>
<dbReference type="Pfam" id="PF00440">
    <property type="entry name" value="TetR_N"/>
    <property type="match status" value="1"/>
</dbReference>
<dbReference type="PANTHER" id="PTHR47506">
    <property type="entry name" value="TRANSCRIPTIONAL REGULATORY PROTEIN"/>
    <property type="match status" value="1"/>
</dbReference>
<keyword evidence="3" id="KW-0804">Transcription</keyword>
<dbReference type="PANTHER" id="PTHR47506:SF1">
    <property type="entry name" value="HTH-TYPE TRANSCRIPTIONAL REGULATOR YJDC"/>
    <property type="match status" value="1"/>
</dbReference>
<dbReference type="GO" id="GO:0003677">
    <property type="term" value="F:DNA binding"/>
    <property type="evidence" value="ECO:0007669"/>
    <property type="project" value="UniProtKB-UniRule"/>
</dbReference>
<reference evidence="6" key="1">
    <citation type="submission" date="2020-07" db="EMBL/GenBank/DDBJ databases">
        <title>Vallitalea pronyensis genome.</title>
        <authorList>
            <person name="Postec A."/>
        </authorList>
    </citation>
    <scope>NUCLEOTIDE SEQUENCE</scope>
    <source>
        <strain evidence="6">FatNI3</strain>
    </source>
</reference>
<proteinExistence type="predicted"/>
<keyword evidence="1" id="KW-0805">Transcription regulation</keyword>
<dbReference type="RefSeq" id="WP_212697060.1">
    <property type="nucleotide sequence ID" value="NZ_CP058649.1"/>
</dbReference>
<dbReference type="Proteomes" id="UP000683246">
    <property type="component" value="Chromosome"/>
</dbReference>
<accession>A0A8J8MHA8</accession>
<evidence type="ECO:0000259" key="5">
    <source>
        <dbReference type="PROSITE" id="PS50977"/>
    </source>
</evidence>
<dbReference type="PROSITE" id="PS50977">
    <property type="entry name" value="HTH_TETR_2"/>
    <property type="match status" value="1"/>
</dbReference>
<dbReference type="KEGG" id="vpy:HZI73_04465"/>
<feature type="DNA-binding region" description="H-T-H motif" evidence="4">
    <location>
        <begin position="33"/>
        <end position="52"/>
    </location>
</feature>
<dbReference type="InterPro" id="IPR036271">
    <property type="entry name" value="Tet_transcr_reg_TetR-rel_C_sf"/>
</dbReference>
<sequence length="205" mass="24774">MEHRFKQLDLHKQNKIINAALHVFSVKDYKHALTDDIAGKAQISKGSLFQYFKNKQSLYIYLYKFSLKQLSQHVNKTFNFEERDFFESYYQRLQLKVNLYKTYPYLNQFVIRANDEMNPDIKSAIADINKHAKRHYVNKLHEHMDYSKFKEEIDTQQLVKMINWCSEGIWKEGITLHQSVDEMYEETIKMLNFYKKVVYKCDDLE</sequence>
<protein>
    <submittedName>
        <fullName evidence="6">TetR/AcrR family transcriptional regulator</fullName>
    </submittedName>
</protein>
<dbReference type="AlphaFoldDB" id="A0A8J8MHA8"/>
<keyword evidence="2 4" id="KW-0238">DNA-binding</keyword>
<organism evidence="6 7">
    <name type="scientific">Vallitalea pronyensis</name>
    <dbReference type="NCBI Taxonomy" id="1348613"/>
    <lineage>
        <taxon>Bacteria</taxon>
        <taxon>Bacillati</taxon>
        <taxon>Bacillota</taxon>
        <taxon>Clostridia</taxon>
        <taxon>Lachnospirales</taxon>
        <taxon>Vallitaleaceae</taxon>
        <taxon>Vallitalea</taxon>
    </lineage>
</organism>